<evidence type="ECO:0000256" key="4">
    <source>
        <dbReference type="ARBA" id="ARBA00022679"/>
    </source>
</evidence>
<evidence type="ECO:0000313" key="10">
    <source>
        <dbReference type="EMBL" id="KAL3769611.1"/>
    </source>
</evidence>
<evidence type="ECO:0000256" key="5">
    <source>
        <dbReference type="ARBA" id="ARBA00022691"/>
    </source>
</evidence>
<evidence type="ECO:0000256" key="2">
    <source>
        <dbReference type="ARBA" id="ARBA00012796"/>
    </source>
</evidence>
<dbReference type="Gene3D" id="3.10.330.20">
    <property type="match status" value="1"/>
</dbReference>
<feature type="domain" description="tRNA (adenine(58)-N(1))-methyltransferase catalytic subunit TRM61 C-terminal" evidence="9">
    <location>
        <begin position="263"/>
        <end position="424"/>
    </location>
</feature>
<evidence type="ECO:0000256" key="3">
    <source>
        <dbReference type="ARBA" id="ARBA00022603"/>
    </source>
</evidence>
<comment type="caution">
    <text evidence="10">The sequence shown here is derived from an EMBL/GenBank/DDBJ whole genome shotgun (WGS) entry which is preliminary data.</text>
</comment>
<evidence type="ECO:0000256" key="1">
    <source>
        <dbReference type="ARBA" id="ARBA00004123"/>
    </source>
</evidence>
<dbReference type="Proteomes" id="UP001530400">
    <property type="component" value="Unassembled WGS sequence"/>
</dbReference>
<dbReference type="SUPFAM" id="SSF53335">
    <property type="entry name" value="S-adenosyl-L-methionine-dependent methyltransferases"/>
    <property type="match status" value="1"/>
</dbReference>
<dbReference type="GO" id="GO:0032259">
    <property type="term" value="P:methylation"/>
    <property type="evidence" value="ECO:0007669"/>
    <property type="project" value="UniProtKB-KW"/>
</dbReference>
<dbReference type="InterPro" id="IPR029063">
    <property type="entry name" value="SAM-dependent_MTases_sf"/>
</dbReference>
<evidence type="ECO:0000313" key="11">
    <source>
        <dbReference type="Proteomes" id="UP001530400"/>
    </source>
</evidence>
<dbReference type="GO" id="GO:0008033">
    <property type="term" value="P:tRNA processing"/>
    <property type="evidence" value="ECO:0007669"/>
    <property type="project" value="UniProtKB-KW"/>
</dbReference>
<sequence length="439" mass="48916">MDFGRPLVSTSGIVTKSNIRLVPETHLGNDPLDILVCQSSNAAARDLFLGNDYHHHPSYSKDELINHTLYNELHLPPPRPTISPGDLVVIFESFTNLNFVYATPKACFSNRNGHFPHDDFIGKPYGCKVRSRNNDGLGFLYLLRPTAELWGRSLPHRTQIVHELDASMIVHNLNLTPNMTVCESGTGSGAMSHCILRSIAPHGKLHTYEFNKVRADKARVEFEGHGLSHLVTVHHRDVCGKMALLKKDTDEQSKETEENKETTDDGKGGFQLGESVAHAIFLDLPEPWLAVPHAAYTLQQSGRICSYSPCMEQTQRTVVALKHCGFHSIQTVEARLKEYYVDEVELEAPPTDLSGIPTQEDSSLQKERCVSGGVLKKNDEQDVNVEAVGDNEVEDIENVTKKRKICARPFAQMRGHTAFLTFATAGNYKTKSNEEDKST</sequence>
<dbReference type="PROSITE" id="PS51620">
    <property type="entry name" value="SAM_TRM61"/>
    <property type="match status" value="1"/>
</dbReference>
<protein>
    <recommendedName>
        <fullName evidence="2">tRNA (adenine(58)-N(1))-methyltransferase</fullName>
        <ecNumber evidence="2">2.1.1.220</ecNumber>
    </recommendedName>
</protein>
<evidence type="ECO:0000256" key="6">
    <source>
        <dbReference type="ARBA" id="ARBA00022694"/>
    </source>
</evidence>
<dbReference type="Pfam" id="PF08704">
    <property type="entry name" value="GCD14"/>
    <property type="match status" value="2"/>
</dbReference>
<keyword evidence="5" id="KW-0949">S-adenosyl-L-methionine</keyword>
<keyword evidence="6" id="KW-0819">tRNA processing</keyword>
<dbReference type="PANTHER" id="PTHR12133">
    <property type="entry name" value="TRNA (ADENINE(58)-N(1))-METHYLTRANSFERASE"/>
    <property type="match status" value="1"/>
</dbReference>
<proteinExistence type="predicted"/>
<feature type="compositionally biased region" description="Basic and acidic residues" evidence="8">
    <location>
        <begin position="248"/>
        <end position="267"/>
    </location>
</feature>
<keyword evidence="11" id="KW-1185">Reference proteome</keyword>
<gene>
    <name evidence="10" type="ORF">ACHAWO_011557</name>
</gene>
<keyword evidence="3" id="KW-0489">Methyltransferase</keyword>
<dbReference type="Gene3D" id="3.40.50.150">
    <property type="entry name" value="Vaccinia Virus protein VP39"/>
    <property type="match status" value="1"/>
</dbReference>
<dbReference type="InterPro" id="IPR049470">
    <property type="entry name" value="TRM61_C"/>
</dbReference>
<keyword evidence="4" id="KW-0808">Transferase</keyword>
<name>A0ABD3N5S8_9STRA</name>
<dbReference type="EC" id="2.1.1.220" evidence="2"/>
<feature type="region of interest" description="Disordered" evidence="8">
    <location>
        <begin position="248"/>
        <end position="269"/>
    </location>
</feature>
<comment type="subcellular location">
    <subcellularLocation>
        <location evidence="1">Nucleus</location>
    </subcellularLocation>
</comment>
<feature type="domain" description="tRNA (adenine(58)-N(1))-methyltransferase catalytic subunit TRM61 C-terminal" evidence="9">
    <location>
        <begin position="138"/>
        <end position="241"/>
    </location>
</feature>
<keyword evidence="7" id="KW-0539">Nucleus</keyword>
<dbReference type="AlphaFoldDB" id="A0ABD3N5S8"/>
<organism evidence="10 11">
    <name type="scientific">Cyclotella atomus</name>
    <dbReference type="NCBI Taxonomy" id="382360"/>
    <lineage>
        <taxon>Eukaryota</taxon>
        <taxon>Sar</taxon>
        <taxon>Stramenopiles</taxon>
        <taxon>Ochrophyta</taxon>
        <taxon>Bacillariophyta</taxon>
        <taxon>Coscinodiscophyceae</taxon>
        <taxon>Thalassiosirophycidae</taxon>
        <taxon>Stephanodiscales</taxon>
        <taxon>Stephanodiscaceae</taxon>
        <taxon>Cyclotella</taxon>
    </lineage>
</organism>
<evidence type="ECO:0000256" key="8">
    <source>
        <dbReference type="SAM" id="MobiDB-lite"/>
    </source>
</evidence>
<evidence type="ECO:0000256" key="7">
    <source>
        <dbReference type="ARBA" id="ARBA00023242"/>
    </source>
</evidence>
<reference evidence="10 11" key="1">
    <citation type="submission" date="2024-10" db="EMBL/GenBank/DDBJ databases">
        <title>Updated reference genomes for cyclostephanoid diatoms.</title>
        <authorList>
            <person name="Roberts W.R."/>
            <person name="Alverson A.J."/>
        </authorList>
    </citation>
    <scope>NUCLEOTIDE SEQUENCE [LARGE SCALE GENOMIC DNA]</scope>
    <source>
        <strain evidence="10 11">AJA010-31</strain>
    </source>
</reference>
<accession>A0ABD3N5S8</accession>
<dbReference type="GO" id="GO:0160107">
    <property type="term" value="F:tRNA (adenine(58)-N1)-methyltransferase activity"/>
    <property type="evidence" value="ECO:0007669"/>
    <property type="project" value="UniProtKB-EC"/>
</dbReference>
<dbReference type="EMBL" id="JALLPJ020001329">
    <property type="protein sequence ID" value="KAL3769611.1"/>
    <property type="molecule type" value="Genomic_DNA"/>
</dbReference>
<dbReference type="GO" id="GO:0005634">
    <property type="term" value="C:nucleus"/>
    <property type="evidence" value="ECO:0007669"/>
    <property type="project" value="UniProtKB-SubCell"/>
</dbReference>
<dbReference type="PANTHER" id="PTHR12133:SF2">
    <property type="entry name" value="TRNA (ADENINE(58)-N(1))-METHYLTRANSFERASE CATALYTIC SUBUNIT TRMT61A"/>
    <property type="match status" value="1"/>
</dbReference>
<dbReference type="InterPro" id="IPR014816">
    <property type="entry name" value="tRNA_MeTrfase_Gcd14"/>
</dbReference>
<evidence type="ECO:0000259" key="9">
    <source>
        <dbReference type="Pfam" id="PF08704"/>
    </source>
</evidence>